<keyword evidence="2" id="KW-0813">Transport</keyword>
<organism evidence="11 12">
    <name type="scientific">Paenibacillus allorhizoplanae</name>
    <dbReference type="NCBI Taxonomy" id="2905648"/>
    <lineage>
        <taxon>Bacteria</taxon>
        <taxon>Bacillati</taxon>
        <taxon>Bacillota</taxon>
        <taxon>Bacilli</taxon>
        <taxon>Bacillales</taxon>
        <taxon>Paenibacillaceae</taxon>
        <taxon>Paenibacillus</taxon>
    </lineage>
</organism>
<evidence type="ECO:0000256" key="1">
    <source>
        <dbReference type="ARBA" id="ARBA00004162"/>
    </source>
</evidence>
<evidence type="ECO:0000256" key="6">
    <source>
        <dbReference type="ARBA" id="ARBA00022989"/>
    </source>
</evidence>
<feature type="transmembrane region" description="Helical" evidence="10">
    <location>
        <begin position="6"/>
        <end position="22"/>
    </location>
</feature>
<evidence type="ECO:0000256" key="2">
    <source>
        <dbReference type="ARBA" id="ARBA00022448"/>
    </source>
</evidence>
<dbReference type="InterPro" id="IPR003369">
    <property type="entry name" value="TatA/B/E"/>
</dbReference>
<evidence type="ECO:0000256" key="7">
    <source>
        <dbReference type="ARBA" id="ARBA00023010"/>
    </source>
</evidence>
<dbReference type="EMBL" id="CAKMMW010000011">
    <property type="protein sequence ID" value="CAH1212360.1"/>
    <property type="molecule type" value="Genomic_DNA"/>
</dbReference>
<keyword evidence="6 10" id="KW-1133">Transmembrane helix</keyword>
<comment type="caution">
    <text evidence="11">The sequence shown here is derived from an EMBL/GenBank/DDBJ whole genome shotgun (WGS) entry which is preliminary data.</text>
</comment>
<dbReference type="NCBIfam" id="NF011430">
    <property type="entry name" value="PRK14861.1"/>
    <property type="match status" value="1"/>
</dbReference>
<dbReference type="InterPro" id="IPR006312">
    <property type="entry name" value="TatA/E"/>
</dbReference>
<evidence type="ECO:0000256" key="8">
    <source>
        <dbReference type="ARBA" id="ARBA00023136"/>
    </source>
</evidence>
<keyword evidence="3" id="KW-1003">Cell membrane</keyword>
<dbReference type="PANTHER" id="PTHR42982">
    <property type="entry name" value="SEC-INDEPENDENT PROTEIN TRANSLOCASE PROTEIN TATA"/>
    <property type="match status" value="1"/>
</dbReference>
<dbReference type="RefSeq" id="WP_276574881.1">
    <property type="nucleotide sequence ID" value="NZ_CAKMMW010000011.1"/>
</dbReference>
<dbReference type="Proteomes" id="UP000838821">
    <property type="component" value="Unassembled WGS sequence"/>
</dbReference>
<dbReference type="PANTHER" id="PTHR42982:SF1">
    <property type="entry name" value="SEC-INDEPENDENT PROTEIN TRANSLOCASE PROTEIN TATA"/>
    <property type="match status" value="1"/>
</dbReference>
<dbReference type="Gene3D" id="1.20.5.3310">
    <property type="match status" value="1"/>
</dbReference>
<accession>A0ABN8GRE3</accession>
<gene>
    <name evidence="11" type="primary">tatA_2</name>
    <name evidence="11" type="ORF">PAECIP111891_03859</name>
</gene>
<name>A0ABN8GRE3_9BACL</name>
<feature type="compositionally biased region" description="Basic and acidic residues" evidence="9">
    <location>
        <begin position="58"/>
        <end position="70"/>
    </location>
</feature>
<evidence type="ECO:0000313" key="12">
    <source>
        <dbReference type="Proteomes" id="UP000838821"/>
    </source>
</evidence>
<protein>
    <submittedName>
        <fullName evidence="11">Sec-independent protein translocase protein TatA</fullName>
    </submittedName>
</protein>
<proteinExistence type="predicted"/>
<comment type="subcellular location">
    <subcellularLocation>
        <location evidence="1">Cell membrane</location>
        <topology evidence="1">Single-pass membrane protein</topology>
    </subcellularLocation>
</comment>
<evidence type="ECO:0000256" key="5">
    <source>
        <dbReference type="ARBA" id="ARBA00022927"/>
    </source>
</evidence>
<feature type="region of interest" description="Disordered" evidence="9">
    <location>
        <begin position="42"/>
        <end position="70"/>
    </location>
</feature>
<dbReference type="NCBIfam" id="TIGR01411">
    <property type="entry name" value="tatAE"/>
    <property type="match status" value="1"/>
</dbReference>
<keyword evidence="8 10" id="KW-0472">Membrane</keyword>
<reference evidence="11" key="1">
    <citation type="submission" date="2022-01" db="EMBL/GenBank/DDBJ databases">
        <authorList>
            <person name="Criscuolo A."/>
        </authorList>
    </citation>
    <scope>NUCLEOTIDE SEQUENCE</scope>
    <source>
        <strain evidence="11">CIP111891</strain>
    </source>
</reference>
<evidence type="ECO:0000313" key="11">
    <source>
        <dbReference type="EMBL" id="CAH1212360.1"/>
    </source>
</evidence>
<dbReference type="Pfam" id="PF02416">
    <property type="entry name" value="TatA_B_E"/>
    <property type="match status" value="1"/>
</dbReference>
<evidence type="ECO:0000256" key="9">
    <source>
        <dbReference type="SAM" id="MobiDB-lite"/>
    </source>
</evidence>
<evidence type="ECO:0000256" key="4">
    <source>
        <dbReference type="ARBA" id="ARBA00022692"/>
    </source>
</evidence>
<keyword evidence="7" id="KW-0811">Translocation</keyword>
<keyword evidence="5" id="KW-0653">Protein transport</keyword>
<keyword evidence="12" id="KW-1185">Reference proteome</keyword>
<evidence type="ECO:0000256" key="10">
    <source>
        <dbReference type="SAM" id="Phobius"/>
    </source>
</evidence>
<evidence type="ECO:0000256" key="3">
    <source>
        <dbReference type="ARBA" id="ARBA00022475"/>
    </source>
</evidence>
<sequence>MPHFSASTIMLLIITALVLFGPKKLPELGRAFGKTLREFKKGTKGFMEEDETPPSLQSRKDSSMDEANKR</sequence>
<keyword evidence="4 10" id="KW-0812">Transmembrane</keyword>